<reference evidence="4" key="1">
    <citation type="submission" date="2017-04" db="EMBL/GenBank/DDBJ databases">
        <authorList>
            <person name="Bumgarner R.E."/>
            <person name="Fredricks D.N."/>
            <person name="Srinivasan S."/>
        </authorList>
    </citation>
    <scope>NUCLEOTIDE SEQUENCE [LARGE SCALE GENOMIC DNA]</scope>
    <source>
        <strain evidence="4">KA00405</strain>
    </source>
</reference>
<keyword evidence="2" id="KW-0472">Membrane</keyword>
<name>A0A2J8B4X2_9FIRM</name>
<evidence type="ECO:0008006" key="5">
    <source>
        <dbReference type="Google" id="ProtNLM"/>
    </source>
</evidence>
<organism evidence="3 4">
    <name type="scientific">Mageeibacillus indolicus</name>
    <dbReference type="NCBI Taxonomy" id="884684"/>
    <lineage>
        <taxon>Bacteria</taxon>
        <taxon>Bacillati</taxon>
        <taxon>Bacillota</taxon>
        <taxon>Clostridia</taxon>
        <taxon>Eubacteriales</taxon>
        <taxon>Oscillospiraceae</taxon>
        <taxon>Mageeibacillus</taxon>
    </lineage>
</organism>
<comment type="caution">
    <text evidence="3">The sequence shown here is derived from an EMBL/GenBank/DDBJ whole genome shotgun (WGS) entry which is preliminary data.</text>
</comment>
<dbReference type="RefSeq" id="WP_102892338.1">
    <property type="nucleotide sequence ID" value="NZ_NBZD01000001.1"/>
</dbReference>
<keyword evidence="2" id="KW-1133">Transmembrane helix</keyword>
<dbReference type="AlphaFoldDB" id="A0A2J8B4X2"/>
<proteinExistence type="predicted"/>
<dbReference type="EMBL" id="NBZD01000001">
    <property type="protein sequence ID" value="PNH19817.1"/>
    <property type="molecule type" value="Genomic_DNA"/>
</dbReference>
<keyword evidence="2" id="KW-0812">Transmembrane</keyword>
<gene>
    <name evidence="3" type="ORF">B7R76_02775</name>
</gene>
<dbReference type="Proteomes" id="UP000236394">
    <property type="component" value="Unassembled WGS sequence"/>
</dbReference>
<sequence length="328" mass="36589">MAEYIHLTEKDLEHRHDRKITHVVIVLLMLAVIISVGGYIYYIMMRSDKEASETAKHTNNHVYQVSPATELSGKTGSDGNTAVNLPDGPTTEKAGKQADEINPYNLYSPQDRIKLLEFAINEIRGKTAEFANYAKNNGKVLAAEAFCKGFGEKFKLIYLFTFSMRNNATVEGDRAEKLITCSVKLTDIAFTDGKLTCKSEFSRSDKADGDIAATRQSIKDSGYKGIELETANVNEIILNEQKDSIKENASEVYKSPFALNGGKLGNVEVMVNRLRIRETPGLDGKILGHIAKGKHAFYALKTQDGYIWAKLEEGWVAMKDDEWTRFAN</sequence>
<feature type="transmembrane region" description="Helical" evidence="2">
    <location>
        <begin position="20"/>
        <end position="42"/>
    </location>
</feature>
<protein>
    <recommendedName>
        <fullName evidence="5">SH3b domain-containing protein</fullName>
    </recommendedName>
</protein>
<evidence type="ECO:0000313" key="4">
    <source>
        <dbReference type="Proteomes" id="UP000236394"/>
    </source>
</evidence>
<accession>A0A2J8B4X2</accession>
<feature type="region of interest" description="Disordered" evidence="1">
    <location>
        <begin position="67"/>
        <end position="101"/>
    </location>
</feature>
<evidence type="ECO:0000256" key="1">
    <source>
        <dbReference type="SAM" id="MobiDB-lite"/>
    </source>
</evidence>
<evidence type="ECO:0000313" key="3">
    <source>
        <dbReference type="EMBL" id="PNH19817.1"/>
    </source>
</evidence>
<feature type="compositionally biased region" description="Polar residues" evidence="1">
    <location>
        <begin position="67"/>
        <end position="83"/>
    </location>
</feature>
<evidence type="ECO:0000256" key="2">
    <source>
        <dbReference type="SAM" id="Phobius"/>
    </source>
</evidence>